<dbReference type="RefSeq" id="WP_186743618.1">
    <property type="nucleotide sequence ID" value="NZ_CP060394.1"/>
</dbReference>
<accession>A0A7G8BJE4</accession>
<dbReference type="Pfam" id="PF12680">
    <property type="entry name" value="SnoaL_2"/>
    <property type="match status" value="1"/>
</dbReference>
<dbReference type="KEGG" id="adin:H7849_01195"/>
<dbReference type="InterPro" id="IPR037401">
    <property type="entry name" value="SnoaL-like"/>
</dbReference>
<gene>
    <name evidence="2" type="ORF">H7849_01195</name>
</gene>
<feature type="domain" description="SnoaL-like" evidence="1">
    <location>
        <begin position="10"/>
        <end position="111"/>
    </location>
</feature>
<dbReference type="SUPFAM" id="SSF54427">
    <property type="entry name" value="NTF2-like"/>
    <property type="match status" value="1"/>
</dbReference>
<evidence type="ECO:0000313" key="2">
    <source>
        <dbReference type="EMBL" id="QNI32664.1"/>
    </source>
</evidence>
<keyword evidence="3" id="KW-1185">Reference proteome</keyword>
<dbReference type="AlphaFoldDB" id="A0A7G8BJE4"/>
<dbReference type="InterPro" id="IPR032710">
    <property type="entry name" value="NTF2-like_dom_sf"/>
</dbReference>
<sequence length="116" mass="13314">MSALPEQFFRDIYAAFNRREIDTVLAAVHSDVDWPNGWEGGRVHGIEAVRDYWTRQFKAVSSNVEPQSFRTEEDGQIVVTVHQVVHDVSGNLLTDTMVEHVYTIEDGLIRKMDIRP</sequence>
<organism evidence="2 3">
    <name type="scientific">Alloacidobacterium dinghuense</name>
    <dbReference type="NCBI Taxonomy" id="2763107"/>
    <lineage>
        <taxon>Bacteria</taxon>
        <taxon>Pseudomonadati</taxon>
        <taxon>Acidobacteriota</taxon>
        <taxon>Terriglobia</taxon>
        <taxon>Terriglobales</taxon>
        <taxon>Acidobacteriaceae</taxon>
        <taxon>Alloacidobacterium</taxon>
    </lineage>
</organism>
<protein>
    <submittedName>
        <fullName evidence="2">Nuclear transport factor 2 family protein</fullName>
    </submittedName>
</protein>
<evidence type="ECO:0000313" key="3">
    <source>
        <dbReference type="Proteomes" id="UP000515312"/>
    </source>
</evidence>
<evidence type="ECO:0000259" key="1">
    <source>
        <dbReference type="Pfam" id="PF12680"/>
    </source>
</evidence>
<dbReference type="Proteomes" id="UP000515312">
    <property type="component" value="Chromosome"/>
</dbReference>
<reference evidence="2 3" key="1">
    <citation type="submission" date="2020-08" db="EMBL/GenBank/DDBJ databases">
        <title>Edaphobacter telluris sp. nov. and Acidobacterium dinghuensis sp. nov., two acidobacteria isolated from forest soil.</title>
        <authorList>
            <person name="Fu J."/>
            <person name="Qiu L."/>
        </authorList>
    </citation>
    <scope>NUCLEOTIDE SEQUENCE [LARGE SCALE GENOMIC DNA]</scope>
    <source>
        <strain evidence="2">4Y35</strain>
    </source>
</reference>
<proteinExistence type="predicted"/>
<dbReference type="Gene3D" id="3.10.450.50">
    <property type="match status" value="1"/>
</dbReference>
<name>A0A7G8BJE4_9BACT</name>
<dbReference type="EMBL" id="CP060394">
    <property type="protein sequence ID" value="QNI32664.1"/>
    <property type="molecule type" value="Genomic_DNA"/>
</dbReference>